<name>A0AAI8CMD3_FERIS</name>
<protein>
    <submittedName>
        <fullName evidence="1">Uncharacterized protein</fullName>
    </submittedName>
</protein>
<accession>A0AAI8CMD3</accession>
<dbReference type="EMBL" id="CP014334">
    <property type="protein sequence ID" value="AMW33275.1"/>
    <property type="molecule type" value="Genomic_DNA"/>
</dbReference>
<sequence length="259" mass="29763">MKVYFDKEFQLHELMQYAAPCIIQVGNRLSVDLHSTNILNFMMLTPINETEERIFDFELKSLEYDPTESAELLEFRDLVELDEKSFEKFKIVNIVARHVKRQKSSGEPRFLNVENSLVGVEVVLSVDKGFLISHPELFSHKGFVFLLDCIIASMLGQLMKGEPVRILSNEPLLYRLDLQNITAEKAEALEKRFSEFNSKIVDMIDGMFVLMKGVAQKFEESILQKHRESVIPILCEGVELSSLVDELQMLENALKGMKL</sequence>
<evidence type="ECO:0000313" key="2">
    <source>
        <dbReference type="Proteomes" id="UP000093740"/>
    </source>
</evidence>
<dbReference type="KEGG" id="fia:NA23_08525"/>
<reference evidence="1 2" key="1">
    <citation type="journal article" date="2015" name="Stand. Genomic Sci.">
        <title>Genome sequence of a native-feather degrading extremely thermophilic Eubacterium, Fervidobacterium islandicum AW-1.</title>
        <authorList>
            <person name="Lee Y.J."/>
            <person name="Jeong H."/>
            <person name="Park G.S."/>
            <person name="Kwak Y."/>
            <person name="Lee S.J."/>
            <person name="Lee S.J."/>
            <person name="Park M.K."/>
            <person name="Kim J.Y."/>
            <person name="Kang H.K."/>
            <person name="Shin J.H."/>
            <person name="Lee D.W."/>
        </authorList>
    </citation>
    <scope>NUCLEOTIDE SEQUENCE [LARGE SCALE GENOMIC DNA]</scope>
    <source>
        <strain evidence="1 2">AW-1</strain>
    </source>
</reference>
<dbReference type="RefSeq" id="WP_033192243.1">
    <property type="nucleotide sequence ID" value="NZ_CP014334.2"/>
</dbReference>
<proteinExistence type="predicted"/>
<keyword evidence="2" id="KW-1185">Reference proteome</keyword>
<organism evidence="1 2">
    <name type="scientific">Fervidobacterium islandicum</name>
    <dbReference type="NCBI Taxonomy" id="2423"/>
    <lineage>
        <taxon>Bacteria</taxon>
        <taxon>Thermotogati</taxon>
        <taxon>Thermotogota</taxon>
        <taxon>Thermotogae</taxon>
        <taxon>Thermotogales</taxon>
        <taxon>Fervidobacteriaceae</taxon>
        <taxon>Fervidobacterium</taxon>
    </lineage>
</organism>
<gene>
    <name evidence="1" type="ORF">NA23_08525</name>
</gene>
<dbReference type="AlphaFoldDB" id="A0AAI8CMD3"/>
<evidence type="ECO:0000313" key="1">
    <source>
        <dbReference type="EMBL" id="AMW33275.1"/>
    </source>
</evidence>
<dbReference type="Proteomes" id="UP000093740">
    <property type="component" value="Chromosome"/>
</dbReference>